<comment type="subcellular location">
    <subcellularLocation>
        <location evidence="1">Secreted</location>
    </subcellularLocation>
</comment>
<dbReference type="AlphaFoldDB" id="A0A1E3XC62"/>
<sequence>MYLYCGYIQVRNYILKQQKKSLITVLLYHRVNDNLRDTITVCTDTFQKQMEYLKKNYNVISVRELLNRMKEGRNSDRAVVITFDDCYRDNYENAVPILQMYQLPACFFISSSMVGTEKAFKHDLEIIGHGLPNLKCEDIVEMDKNDFEIGSHTISHPRLSECNEETLCKEIFNSKKQLEEMIGKEILYFSFPHGKQSDFSEYARDVVKKAKYECNFSAYGGLNSPRDNVFDIKRIGIPESPSLTFFKAWIEGWKIT</sequence>
<evidence type="ECO:0000259" key="3">
    <source>
        <dbReference type="PROSITE" id="PS51677"/>
    </source>
</evidence>
<evidence type="ECO:0000313" key="5">
    <source>
        <dbReference type="Proteomes" id="UP000094056"/>
    </source>
</evidence>
<evidence type="ECO:0000313" key="4">
    <source>
        <dbReference type="EMBL" id="ODS33227.1"/>
    </source>
</evidence>
<comment type="caution">
    <text evidence="4">The sequence shown here is derived from an EMBL/GenBank/DDBJ whole genome shotgun (WGS) entry which is preliminary data.</text>
</comment>
<dbReference type="CDD" id="cd10918">
    <property type="entry name" value="CE4_NodB_like_5s_6s"/>
    <property type="match status" value="1"/>
</dbReference>
<protein>
    <submittedName>
        <fullName evidence="4">Putative polysaccharide deacetylase</fullName>
    </submittedName>
</protein>
<dbReference type="GO" id="GO:0016810">
    <property type="term" value="F:hydrolase activity, acting on carbon-nitrogen (but not peptide) bonds"/>
    <property type="evidence" value="ECO:0007669"/>
    <property type="project" value="InterPro"/>
</dbReference>
<evidence type="ECO:0000256" key="2">
    <source>
        <dbReference type="ARBA" id="ARBA00022729"/>
    </source>
</evidence>
<keyword evidence="2" id="KW-0732">Signal</keyword>
<dbReference type="InterPro" id="IPR011330">
    <property type="entry name" value="Glyco_hydro/deAcase_b/a-brl"/>
</dbReference>
<feature type="domain" description="NodB homology" evidence="3">
    <location>
        <begin position="77"/>
        <end position="256"/>
    </location>
</feature>
<dbReference type="PANTHER" id="PTHR34216">
    <property type="match status" value="1"/>
</dbReference>
<name>A0A1E3XC62_9BACT</name>
<dbReference type="InterPro" id="IPR051398">
    <property type="entry name" value="Polysacch_Deacetylase"/>
</dbReference>
<proteinExistence type="predicted"/>
<dbReference type="Pfam" id="PF01522">
    <property type="entry name" value="Polysacc_deac_1"/>
    <property type="match status" value="1"/>
</dbReference>
<dbReference type="InterPro" id="IPR002509">
    <property type="entry name" value="NODB_dom"/>
</dbReference>
<dbReference type="Gene3D" id="3.20.20.370">
    <property type="entry name" value="Glycoside hydrolase/deacetylase"/>
    <property type="match status" value="1"/>
</dbReference>
<dbReference type="GO" id="GO:0005576">
    <property type="term" value="C:extracellular region"/>
    <property type="evidence" value="ECO:0007669"/>
    <property type="project" value="UniProtKB-SubCell"/>
</dbReference>
<organism evidence="4 5">
    <name type="scientific">Candidatus Scalindua rubra</name>
    <dbReference type="NCBI Taxonomy" id="1872076"/>
    <lineage>
        <taxon>Bacteria</taxon>
        <taxon>Pseudomonadati</taxon>
        <taxon>Planctomycetota</taxon>
        <taxon>Candidatus Brocadiia</taxon>
        <taxon>Candidatus Brocadiales</taxon>
        <taxon>Candidatus Scalinduaceae</taxon>
        <taxon>Candidatus Scalindua</taxon>
    </lineage>
</organism>
<dbReference type="PROSITE" id="PS51677">
    <property type="entry name" value="NODB"/>
    <property type="match status" value="1"/>
</dbReference>
<accession>A0A1E3XC62</accession>
<dbReference type="PANTHER" id="PTHR34216:SF3">
    <property type="entry name" value="POLY-BETA-1,6-N-ACETYL-D-GLUCOSAMINE N-DEACETYLASE"/>
    <property type="match status" value="1"/>
</dbReference>
<reference evidence="4 5" key="1">
    <citation type="submission" date="2016-07" db="EMBL/GenBank/DDBJ databases">
        <title>Draft genome of Scalindua rubra, obtained from a brine-seawater interface in the Red Sea, sheds light on salt adaptation in anammox bacteria.</title>
        <authorList>
            <person name="Speth D.R."/>
            <person name="Lagkouvardos I."/>
            <person name="Wang Y."/>
            <person name="Qian P.-Y."/>
            <person name="Dutilh B.E."/>
            <person name="Jetten M.S."/>
        </authorList>
    </citation>
    <scope>NUCLEOTIDE SEQUENCE [LARGE SCALE GENOMIC DNA]</scope>
    <source>
        <strain evidence="4">BSI-1</strain>
    </source>
</reference>
<gene>
    <name evidence="4" type="ORF">SCARUB_01618</name>
</gene>
<evidence type="ECO:0000256" key="1">
    <source>
        <dbReference type="ARBA" id="ARBA00004613"/>
    </source>
</evidence>
<dbReference type="SUPFAM" id="SSF88713">
    <property type="entry name" value="Glycoside hydrolase/deacetylase"/>
    <property type="match status" value="1"/>
</dbReference>
<dbReference type="GO" id="GO:0005975">
    <property type="term" value="P:carbohydrate metabolic process"/>
    <property type="evidence" value="ECO:0007669"/>
    <property type="project" value="InterPro"/>
</dbReference>
<dbReference type="Proteomes" id="UP000094056">
    <property type="component" value="Unassembled WGS sequence"/>
</dbReference>
<dbReference type="EMBL" id="MAYW01000034">
    <property type="protein sequence ID" value="ODS33227.1"/>
    <property type="molecule type" value="Genomic_DNA"/>
</dbReference>